<reference evidence="4 5" key="1">
    <citation type="journal article" date="2017" name="Nat. Ecol. Evol.">
        <title>Scallop genome provides insights into evolution of bilaterian karyotype and development.</title>
        <authorList>
            <person name="Wang S."/>
            <person name="Zhang J."/>
            <person name="Jiao W."/>
            <person name="Li J."/>
            <person name="Xun X."/>
            <person name="Sun Y."/>
            <person name="Guo X."/>
            <person name="Huan P."/>
            <person name="Dong B."/>
            <person name="Zhang L."/>
            <person name="Hu X."/>
            <person name="Sun X."/>
            <person name="Wang J."/>
            <person name="Zhao C."/>
            <person name="Wang Y."/>
            <person name="Wang D."/>
            <person name="Huang X."/>
            <person name="Wang R."/>
            <person name="Lv J."/>
            <person name="Li Y."/>
            <person name="Zhang Z."/>
            <person name="Liu B."/>
            <person name="Lu W."/>
            <person name="Hui Y."/>
            <person name="Liang J."/>
            <person name="Zhou Z."/>
            <person name="Hou R."/>
            <person name="Li X."/>
            <person name="Liu Y."/>
            <person name="Li H."/>
            <person name="Ning X."/>
            <person name="Lin Y."/>
            <person name="Zhao L."/>
            <person name="Xing Q."/>
            <person name="Dou J."/>
            <person name="Li Y."/>
            <person name="Mao J."/>
            <person name="Guo H."/>
            <person name="Dou H."/>
            <person name="Li T."/>
            <person name="Mu C."/>
            <person name="Jiang W."/>
            <person name="Fu Q."/>
            <person name="Fu X."/>
            <person name="Miao Y."/>
            <person name="Liu J."/>
            <person name="Yu Q."/>
            <person name="Li R."/>
            <person name="Liao H."/>
            <person name="Li X."/>
            <person name="Kong Y."/>
            <person name="Jiang Z."/>
            <person name="Chourrout D."/>
            <person name="Li R."/>
            <person name="Bao Z."/>
        </authorList>
    </citation>
    <scope>NUCLEOTIDE SEQUENCE [LARGE SCALE GENOMIC DNA]</scope>
    <source>
        <strain evidence="4 5">PY_sf001</strain>
    </source>
</reference>
<sequence>MKMLAHSFTCQVRGLLYLNPMQAINRRHQRMYFIDENGQIPVKPRWHERMMDLFRSDTKRKEILLSWLKKKIPFQNLTNFSSSWNDGISLCALLESLRPGVCPDYPNMQHHNIITNCRLGIRLAQRCLNLPQNMITPEEMAIADRRTEQKIFQFICAIKWMSEQSYPEYPAVLLSSDVPLKCHVRGSGLCTGVTGRKARFTFHATDISRIHDLSVHIQGPRHDIWAISDVTGCPTVSIYGPTPHCVIETCVVYTGDGLYEVMYEVTHPGYYVINVKLRDLDLQESPYLCKITY</sequence>
<evidence type="ECO:0000313" key="5">
    <source>
        <dbReference type="Proteomes" id="UP000242188"/>
    </source>
</evidence>
<protein>
    <submittedName>
        <fullName evidence="4">Filamin-B</fullName>
    </submittedName>
</protein>
<feature type="domain" description="Calponin-homology (CH)" evidence="3">
    <location>
        <begin position="58"/>
        <end position="163"/>
    </location>
</feature>
<dbReference type="PROSITE" id="PS50021">
    <property type="entry name" value="CH"/>
    <property type="match status" value="1"/>
</dbReference>
<keyword evidence="5" id="KW-1185">Reference proteome</keyword>
<keyword evidence="1" id="KW-0677">Repeat</keyword>
<dbReference type="Pfam" id="PF00307">
    <property type="entry name" value="CH"/>
    <property type="match status" value="1"/>
</dbReference>
<dbReference type="PROSITE" id="PS50194">
    <property type="entry name" value="FILAMIN_REPEAT"/>
    <property type="match status" value="1"/>
</dbReference>
<evidence type="ECO:0000256" key="2">
    <source>
        <dbReference type="PROSITE-ProRule" id="PRU00087"/>
    </source>
</evidence>
<dbReference type="EMBL" id="NEDP02005576">
    <property type="protein sequence ID" value="OWF37904.1"/>
    <property type="molecule type" value="Genomic_DNA"/>
</dbReference>
<dbReference type="STRING" id="6573.A0A210PN72"/>
<dbReference type="InterPro" id="IPR014756">
    <property type="entry name" value="Ig_E-set"/>
</dbReference>
<evidence type="ECO:0000313" key="4">
    <source>
        <dbReference type="EMBL" id="OWF37904.1"/>
    </source>
</evidence>
<dbReference type="GO" id="GO:0051015">
    <property type="term" value="F:actin filament binding"/>
    <property type="evidence" value="ECO:0007669"/>
    <property type="project" value="InterPro"/>
</dbReference>
<dbReference type="InterPro" id="IPR017868">
    <property type="entry name" value="Filamin/ABP280_repeat-like"/>
</dbReference>
<accession>A0A210PN72</accession>
<evidence type="ECO:0000259" key="3">
    <source>
        <dbReference type="PROSITE" id="PS50021"/>
    </source>
</evidence>
<proteinExistence type="predicted"/>
<dbReference type="GO" id="GO:0030036">
    <property type="term" value="P:actin cytoskeleton organization"/>
    <property type="evidence" value="ECO:0007669"/>
    <property type="project" value="InterPro"/>
</dbReference>
<dbReference type="InterPro" id="IPR036872">
    <property type="entry name" value="CH_dom_sf"/>
</dbReference>
<organism evidence="4 5">
    <name type="scientific">Mizuhopecten yessoensis</name>
    <name type="common">Japanese scallop</name>
    <name type="synonym">Patinopecten yessoensis</name>
    <dbReference type="NCBI Taxonomy" id="6573"/>
    <lineage>
        <taxon>Eukaryota</taxon>
        <taxon>Metazoa</taxon>
        <taxon>Spiralia</taxon>
        <taxon>Lophotrochozoa</taxon>
        <taxon>Mollusca</taxon>
        <taxon>Bivalvia</taxon>
        <taxon>Autobranchia</taxon>
        <taxon>Pteriomorphia</taxon>
        <taxon>Pectinida</taxon>
        <taxon>Pectinoidea</taxon>
        <taxon>Pectinidae</taxon>
        <taxon>Mizuhopecten</taxon>
    </lineage>
</organism>
<dbReference type="SUPFAM" id="SSF47576">
    <property type="entry name" value="Calponin-homology domain, CH-domain"/>
    <property type="match status" value="1"/>
</dbReference>
<dbReference type="Gene3D" id="2.60.40.10">
    <property type="entry name" value="Immunoglobulins"/>
    <property type="match status" value="1"/>
</dbReference>
<dbReference type="Gene3D" id="1.10.418.10">
    <property type="entry name" value="Calponin-like domain"/>
    <property type="match status" value="1"/>
</dbReference>
<dbReference type="Pfam" id="PF00630">
    <property type="entry name" value="Filamin"/>
    <property type="match status" value="1"/>
</dbReference>
<dbReference type="InterPro" id="IPR044801">
    <property type="entry name" value="Filamin"/>
</dbReference>
<gene>
    <name evidence="4" type="ORF">KP79_PYT22738</name>
</gene>
<comment type="caution">
    <text evidence="4">The sequence shown here is derived from an EMBL/GenBank/DDBJ whole genome shotgun (WGS) entry which is preliminary data.</text>
</comment>
<name>A0A210PN72_MIZYE</name>
<dbReference type="PANTHER" id="PTHR38537:SF8">
    <property type="entry name" value="FILAMIN-A"/>
    <property type="match status" value="1"/>
</dbReference>
<dbReference type="InterPro" id="IPR001715">
    <property type="entry name" value="CH_dom"/>
</dbReference>
<dbReference type="SUPFAM" id="SSF81296">
    <property type="entry name" value="E set domains"/>
    <property type="match status" value="1"/>
</dbReference>
<dbReference type="SMART" id="SM00033">
    <property type="entry name" value="CH"/>
    <property type="match status" value="1"/>
</dbReference>
<feature type="repeat" description="Filamin" evidence="2">
    <location>
        <begin position="174"/>
        <end position="291"/>
    </location>
</feature>
<dbReference type="PANTHER" id="PTHR38537">
    <property type="entry name" value="JITTERBUG, ISOFORM N"/>
    <property type="match status" value="1"/>
</dbReference>
<dbReference type="InterPro" id="IPR013783">
    <property type="entry name" value="Ig-like_fold"/>
</dbReference>
<dbReference type="Proteomes" id="UP000242188">
    <property type="component" value="Unassembled WGS sequence"/>
</dbReference>
<dbReference type="AlphaFoldDB" id="A0A210PN72"/>
<evidence type="ECO:0000256" key="1">
    <source>
        <dbReference type="ARBA" id="ARBA00022737"/>
    </source>
</evidence>